<feature type="region of interest" description="Disordered" evidence="2">
    <location>
        <begin position="118"/>
        <end position="190"/>
    </location>
</feature>
<feature type="compositionally biased region" description="Basic and acidic residues" evidence="2">
    <location>
        <begin position="498"/>
        <end position="515"/>
    </location>
</feature>
<proteinExistence type="predicted"/>
<feature type="compositionally biased region" description="Basic and acidic residues" evidence="2">
    <location>
        <begin position="385"/>
        <end position="395"/>
    </location>
</feature>
<name>A0A2T7PUY8_POMCA</name>
<feature type="compositionally biased region" description="Pro residues" evidence="2">
    <location>
        <begin position="26"/>
        <end position="46"/>
    </location>
</feature>
<feature type="region of interest" description="Disordered" evidence="2">
    <location>
        <begin position="486"/>
        <end position="526"/>
    </location>
</feature>
<organism evidence="3 4">
    <name type="scientific">Pomacea canaliculata</name>
    <name type="common">Golden apple snail</name>
    <dbReference type="NCBI Taxonomy" id="400727"/>
    <lineage>
        <taxon>Eukaryota</taxon>
        <taxon>Metazoa</taxon>
        <taxon>Spiralia</taxon>
        <taxon>Lophotrochozoa</taxon>
        <taxon>Mollusca</taxon>
        <taxon>Gastropoda</taxon>
        <taxon>Caenogastropoda</taxon>
        <taxon>Architaenioglossa</taxon>
        <taxon>Ampullarioidea</taxon>
        <taxon>Ampullariidae</taxon>
        <taxon>Pomacea</taxon>
    </lineage>
</organism>
<evidence type="ECO:0000313" key="4">
    <source>
        <dbReference type="Proteomes" id="UP000245119"/>
    </source>
</evidence>
<gene>
    <name evidence="3" type="ORF">C0Q70_04242</name>
</gene>
<comment type="caution">
    <text evidence="3">The sequence shown here is derived from an EMBL/GenBank/DDBJ whole genome shotgun (WGS) entry which is preliminary data.</text>
</comment>
<feature type="region of interest" description="Disordered" evidence="2">
    <location>
        <begin position="286"/>
        <end position="442"/>
    </location>
</feature>
<feature type="region of interest" description="Disordered" evidence="2">
    <location>
        <begin position="1"/>
        <end position="87"/>
    </location>
</feature>
<evidence type="ECO:0000256" key="1">
    <source>
        <dbReference type="SAM" id="Coils"/>
    </source>
</evidence>
<evidence type="ECO:0000256" key="2">
    <source>
        <dbReference type="SAM" id="MobiDB-lite"/>
    </source>
</evidence>
<feature type="compositionally biased region" description="Basic and acidic residues" evidence="2">
    <location>
        <begin position="331"/>
        <end position="354"/>
    </location>
</feature>
<feature type="compositionally biased region" description="Basic and acidic residues" evidence="2">
    <location>
        <begin position="1"/>
        <end position="15"/>
    </location>
</feature>
<feature type="region of interest" description="Disordered" evidence="2">
    <location>
        <begin position="210"/>
        <end position="249"/>
    </location>
</feature>
<dbReference type="EMBL" id="PZQS01000002">
    <property type="protein sequence ID" value="PVD37246.1"/>
    <property type="molecule type" value="Genomic_DNA"/>
</dbReference>
<feature type="compositionally biased region" description="Acidic residues" evidence="2">
    <location>
        <begin position="66"/>
        <end position="76"/>
    </location>
</feature>
<feature type="compositionally biased region" description="Basic and acidic residues" evidence="2">
    <location>
        <begin position="139"/>
        <end position="174"/>
    </location>
</feature>
<keyword evidence="1" id="KW-0175">Coiled coil</keyword>
<feature type="coiled-coil region" evidence="1">
    <location>
        <begin position="597"/>
        <end position="624"/>
    </location>
</feature>
<evidence type="ECO:0000313" key="3">
    <source>
        <dbReference type="EMBL" id="PVD37246.1"/>
    </source>
</evidence>
<reference evidence="3 4" key="1">
    <citation type="submission" date="2018-04" db="EMBL/GenBank/DDBJ databases">
        <title>The genome of golden apple snail Pomacea canaliculata provides insight into stress tolerance and invasive adaptation.</title>
        <authorList>
            <person name="Liu C."/>
            <person name="Liu B."/>
            <person name="Ren Y."/>
            <person name="Zhang Y."/>
            <person name="Wang H."/>
            <person name="Li S."/>
            <person name="Jiang F."/>
            <person name="Yin L."/>
            <person name="Zhang G."/>
            <person name="Qian W."/>
            <person name="Fan W."/>
        </authorList>
    </citation>
    <scope>NUCLEOTIDE SEQUENCE [LARGE SCALE GENOMIC DNA]</scope>
    <source>
        <strain evidence="3">SZHN2017</strain>
        <tissue evidence="3">Muscle</tissue>
    </source>
</reference>
<accession>A0A2T7PUY8</accession>
<keyword evidence="4" id="KW-1185">Reference proteome</keyword>
<protein>
    <submittedName>
        <fullName evidence="3">Uncharacterized protein</fullName>
    </submittedName>
</protein>
<dbReference type="Proteomes" id="UP000245119">
    <property type="component" value="Linkage Group LG2"/>
</dbReference>
<dbReference type="OrthoDB" id="6114586at2759"/>
<sequence>MNVERDSVPLSKEHVQLSADQLPAENAPPPVDQTPPPTNCAPPPVADSPSPTEIVPPPTPSPMDMLAEEDEEEVDKQEDGACWDTKQSHTIPKDVQLFGEIVVRRLSSLLECRAADNKNELDDEEHSVDTHVTSASRLHVSEQFHHQESNRREQLEFVNSRGERCADDTDHSRSIESGIASTEDQSLDQHDTNLPEMLSDFRDNSQLPLSHIESSSSRPLSLDTLDTLSTDQDTSSSSKRTSTASTATDETLTSFKTRSTTDSAEFEESSFILLESLVFVRSVDEDEGVRPTAQEDLDNSESAWESQGEKPRQKRRRQVGNSLEVPSVRVDAVEPEPKRGSQRIRDVIDAYHEENSDDSYISSCSECASHRDVSQEVDLVSQGDEPLRSSPKEYVQRTTHTHRTTKHFQGDRRSASSDSENGEEASGGQRGSSNVDSSLRIPEIEDTFGELMSVKTFLEDLQDRTPTAESQPVFLNPADVRTKDFWSARRRSKTSPARTDRTESDLDTSEQRDDASTDSMYADDEDDGAEVVFQRSYSEEHGGEVLLSCTIYNSSHDNDADSDDFWAESSAAEESYKQLETSADAAGSAFQNARLQMHDIHQHLQDLRRQMELLQEDITSTSLTLTPEYSFESCEQRPVTE</sequence>
<dbReference type="AlphaFoldDB" id="A0A2T7PUY8"/>